<evidence type="ECO:0000313" key="2">
    <source>
        <dbReference type="Proteomes" id="UP001299235"/>
    </source>
</evidence>
<gene>
    <name evidence="1" type="ORF">LKD42_12435</name>
</gene>
<accession>A0ABS8EXZ3</accession>
<sequence>MLYPFMTLNDNTEIVHSETIETNGHEQVKVVIEKPVVGGFHSATCWLPEYKWENINGFSEEEIKYFQDYLASIAHIIMQLAREGGFEGGLDNASNF</sequence>
<proteinExistence type="predicted"/>
<dbReference type="EMBL" id="JAJEQE010000053">
    <property type="protein sequence ID" value="MCC2150036.1"/>
    <property type="molecule type" value="Genomic_DNA"/>
</dbReference>
<reference evidence="1 2" key="1">
    <citation type="submission" date="2021-10" db="EMBL/GenBank/DDBJ databases">
        <title>Anaerobic single-cell dispensing facilitates the cultivation of human gut bacteria.</title>
        <authorList>
            <person name="Afrizal A."/>
        </authorList>
    </citation>
    <scope>NUCLEOTIDE SEQUENCE [LARGE SCALE GENOMIC DNA]</scope>
    <source>
        <strain evidence="1 2">CLA-AA-H246</strain>
    </source>
</reference>
<name>A0ABS8EXZ3_9FIRM</name>
<evidence type="ECO:0000313" key="1">
    <source>
        <dbReference type="EMBL" id="MCC2150036.1"/>
    </source>
</evidence>
<dbReference type="RefSeq" id="WP_248835895.1">
    <property type="nucleotide sequence ID" value="NZ_JAJEQE010000053.1"/>
</dbReference>
<protein>
    <submittedName>
        <fullName evidence="1">Uncharacterized protein</fullName>
    </submittedName>
</protein>
<dbReference type="Proteomes" id="UP001299235">
    <property type="component" value="Unassembled WGS sequence"/>
</dbReference>
<organism evidence="1 2">
    <name type="scientific">Hominisplanchenecus faecis</name>
    <dbReference type="NCBI Taxonomy" id="2885351"/>
    <lineage>
        <taxon>Bacteria</taxon>
        <taxon>Bacillati</taxon>
        <taxon>Bacillota</taxon>
        <taxon>Clostridia</taxon>
        <taxon>Lachnospirales</taxon>
        <taxon>Lachnospiraceae</taxon>
        <taxon>Hominisplanchenecus</taxon>
    </lineage>
</organism>
<comment type="caution">
    <text evidence="1">The sequence shown here is derived from an EMBL/GenBank/DDBJ whole genome shotgun (WGS) entry which is preliminary data.</text>
</comment>
<keyword evidence="2" id="KW-1185">Reference proteome</keyword>